<proteinExistence type="predicted"/>
<evidence type="ECO:0000313" key="1">
    <source>
        <dbReference type="EMBL" id="RPA95951.1"/>
    </source>
</evidence>
<name>A0A3N4JGY4_9PEZI</name>
<dbReference type="OrthoDB" id="160374at2759"/>
<dbReference type="InterPro" id="IPR052609">
    <property type="entry name" value="Ribosome_Biogenesis_Reg"/>
</dbReference>
<accession>A0A3N4JGY4</accession>
<organism evidence="1 2">
    <name type="scientific">Choiromyces venosus 120613-1</name>
    <dbReference type="NCBI Taxonomy" id="1336337"/>
    <lineage>
        <taxon>Eukaryota</taxon>
        <taxon>Fungi</taxon>
        <taxon>Dikarya</taxon>
        <taxon>Ascomycota</taxon>
        <taxon>Pezizomycotina</taxon>
        <taxon>Pezizomycetes</taxon>
        <taxon>Pezizales</taxon>
        <taxon>Tuberaceae</taxon>
        <taxon>Choiromyces</taxon>
    </lineage>
</organism>
<dbReference type="AlphaFoldDB" id="A0A3N4JGY4"/>
<sequence length="738" mass="82070">MPPPLPQPPTLNSTVEITKYLRSRDLPLPNLLSFAEKVRQDNKVFFPRKEEWLLEWLVQRLGEKGDGSARARCNPAFWRMLLKLLHDSSQASIATILRKHSFLQVVGKTLSEAKALPVAVVGGALEGGEGVLDIDGGEMYHTPREEPISVDSSGTEEGFSVTYGNVEASVSQLLPGIYNVLSYLQEQAFDGVKKDNGVVAALRGTPEFGAQVLGSYFEACLVLIKAEKNVSEEWTRSVLNVWKSCIWGNPNSKKASFFLIFSTTCLMPVNNLLAFQPPQPTLQPYLEELLLEFIFTPEIIFPSTPGKPSKASSKELMALMEPLKSQTTGRVQLFRLAIGPQLRRSKPDIETVEALMQAVVPLSYAKTSPQIFTEVLELLVENNINLSSETLSLIVDETSGLASGRARDVKWRLIDLALKLDFDIFLGGSNQRRGDNLIHAIGHASVDDNNEQILKTLKVLIESYAKARNLAGFIELWAKELRSRAALWENDAVAKMVGDRLEKGLSSFQIEKVFKQACEAGSDLDWVLIDALLRGVRTEVTEAKIKRFLPNIVDAAEACKNGWRRWRVLLRVIQIDRAVVDQGFSQRVKPSAKKNVDPREILFFKEFQIALSGANTVSPVDDALGVPLPSDGVAHWTGSVKDINNQNLCLALNTGFANNWLESIEHIRSLPAKEKFIDHFLDMALHTKDDEKSLISAQGIWLNMLADGEFFELPTLKGGYLMHPNISFPCLTLIPLDI</sequence>
<gene>
    <name evidence="1" type="ORF">L873DRAFT_1696063</name>
</gene>
<evidence type="ECO:0000313" key="2">
    <source>
        <dbReference type="Proteomes" id="UP000276215"/>
    </source>
</evidence>
<dbReference type="PANTHER" id="PTHR15682:SF2">
    <property type="entry name" value="UNHEALTHY RIBOSOME BIOGENESIS PROTEIN 2 HOMOLOG"/>
    <property type="match status" value="1"/>
</dbReference>
<dbReference type="STRING" id="1336337.A0A3N4JGY4"/>
<dbReference type="Proteomes" id="UP000276215">
    <property type="component" value="Unassembled WGS sequence"/>
</dbReference>
<dbReference type="PANTHER" id="PTHR15682">
    <property type="entry name" value="UNHEALTHY RIBOSOME BIOGENESIS PROTEIN 2 HOMOLOG"/>
    <property type="match status" value="1"/>
</dbReference>
<dbReference type="EMBL" id="ML120419">
    <property type="protein sequence ID" value="RPA95951.1"/>
    <property type="molecule type" value="Genomic_DNA"/>
</dbReference>
<protein>
    <submittedName>
        <fullName evidence="1">Uncharacterized protein</fullName>
    </submittedName>
</protein>
<reference evidence="1 2" key="1">
    <citation type="journal article" date="2018" name="Nat. Ecol. Evol.">
        <title>Pezizomycetes genomes reveal the molecular basis of ectomycorrhizal truffle lifestyle.</title>
        <authorList>
            <person name="Murat C."/>
            <person name="Payen T."/>
            <person name="Noel B."/>
            <person name="Kuo A."/>
            <person name="Morin E."/>
            <person name="Chen J."/>
            <person name="Kohler A."/>
            <person name="Krizsan K."/>
            <person name="Balestrini R."/>
            <person name="Da Silva C."/>
            <person name="Montanini B."/>
            <person name="Hainaut M."/>
            <person name="Levati E."/>
            <person name="Barry K.W."/>
            <person name="Belfiori B."/>
            <person name="Cichocki N."/>
            <person name="Clum A."/>
            <person name="Dockter R.B."/>
            <person name="Fauchery L."/>
            <person name="Guy J."/>
            <person name="Iotti M."/>
            <person name="Le Tacon F."/>
            <person name="Lindquist E.A."/>
            <person name="Lipzen A."/>
            <person name="Malagnac F."/>
            <person name="Mello A."/>
            <person name="Molinier V."/>
            <person name="Miyauchi S."/>
            <person name="Poulain J."/>
            <person name="Riccioni C."/>
            <person name="Rubini A."/>
            <person name="Sitrit Y."/>
            <person name="Splivallo R."/>
            <person name="Traeger S."/>
            <person name="Wang M."/>
            <person name="Zifcakova L."/>
            <person name="Wipf D."/>
            <person name="Zambonelli A."/>
            <person name="Paolocci F."/>
            <person name="Nowrousian M."/>
            <person name="Ottonello S."/>
            <person name="Baldrian P."/>
            <person name="Spatafora J.W."/>
            <person name="Henrissat B."/>
            <person name="Nagy L.G."/>
            <person name="Aury J.M."/>
            <person name="Wincker P."/>
            <person name="Grigoriev I.V."/>
            <person name="Bonfante P."/>
            <person name="Martin F.M."/>
        </authorList>
    </citation>
    <scope>NUCLEOTIDE SEQUENCE [LARGE SCALE GENOMIC DNA]</scope>
    <source>
        <strain evidence="1 2">120613-1</strain>
    </source>
</reference>
<dbReference type="GO" id="GO:0042254">
    <property type="term" value="P:ribosome biogenesis"/>
    <property type="evidence" value="ECO:0007669"/>
    <property type="project" value="TreeGrafter"/>
</dbReference>
<keyword evidence="2" id="KW-1185">Reference proteome</keyword>
<dbReference type="GO" id="GO:0005730">
    <property type="term" value="C:nucleolus"/>
    <property type="evidence" value="ECO:0007669"/>
    <property type="project" value="TreeGrafter"/>
</dbReference>